<evidence type="ECO:0000313" key="3">
    <source>
        <dbReference type="Proteomes" id="UP000013827"/>
    </source>
</evidence>
<feature type="signal peptide" evidence="1">
    <location>
        <begin position="1"/>
        <end position="16"/>
    </location>
</feature>
<organism evidence="2 3">
    <name type="scientific">Emiliania huxleyi (strain CCMP1516)</name>
    <dbReference type="NCBI Taxonomy" id="280463"/>
    <lineage>
        <taxon>Eukaryota</taxon>
        <taxon>Haptista</taxon>
        <taxon>Haptophyta</taxon>
        <taxon>Prymnesiophyceae</taxon>
        <taxon>Isochrysidales</taxon>
        <taxon>Noelaerhabdaceae</taxon>
        <taxon>Emiliania</taxon>
    </lineage>
</organism>
<feature type="chain" id="PRO_5044291113" evidence="1">
    <location>
        <begin position="17"/>
        <end position="413"/>
    </location>
</feature>
<accession>A0A0D3IKB4</accession>
<reference evidence="3" key="1">
    <citation type="journal article" date="2013" name="Nature">
        <title>Pan genome of the phytoplankton Emiliania underpins its global distribution.</title>
        <authorList>
            <person name="Read B.A."/>
            <person name="Kegel J."/>
            <person name="Klute M.J."/>
            <person name="Kuo A."/>
            <person name="Lefebvre S.C."/>
            <person name="Maumus F."/>
            <person name="Mayer C."/>
            <person name="Miller J."/>
            <person name="Monier A."/>
            <person name="Salamov A."/>
            <person name="Young J."/>
            <person name="Aguilar M."/>
            <person name="Claverie J.M."/>
            <person name="Frickenhaus S."/>
            <person name="Gonzalez K."/>
            <person name="Herman E.K."/>
            <person name="Lin Y.C."/>
            <person name="Napier J."/>
            <person name="Ogata H."/>
            <person name="Sarno A.F."/>
            <person name="Shmutz J."/>
            <person name="Schroeder D."/>
            <person name="de Vargas C."/>
            <person name="Verret F."/>
            <person name="von Dassow P."/>
            <person name="Valentin K."/>
            <person name="Van de Peer Y."/>
            <person name="Wheeler G."/>
            <person name="Dacks J.B."/>
            <person name="Delwiche C.F."/>
            <person name="Dyhrman S.T."/>
            <person name="Glockner G."/>
            <person name="John U."/>
            <person name="Richards T."/>
            <person name="Worden A.Z."/>
            <person name="Zhang X."/>
            <person name="Grigoriev I.V."/>
            <person name="Allen A.E."/>
            <person name="Bidle K."/>
            <person name="Borodovsky M."/>
            <person name="Bowler C."/>
            <person name="Brownlee C."/>
            <person name="Cock J.M."/>
            <person name="Elias M."/>
            <person name="Gladyshev V.N."/>
            <person name="Groth M."/>
            <person name="Guda C."/>
            <person name="Hadaegh A."/>
            <person name="Iglesias-Rodriguez M.D."/>
            <person name="Jenkins J."/>
            <person name="Jones B.M."/>
            <person name="Lawson T."/>
            <person name="Leese F."/>
            <person name="Lindquist E."/>
            <person name="Lobanov A."/>
            <person name="Lomsadze A."/>
            <person name="Malik S.B."/>
            <person name="Marsh M.E."/>
            <person name="Mackinder L."/>
            <person name="Mock T."/>
            <person name="Mueller-Roeber B."/>
            <person name="Pagarete A."/>
            <person name="Parker M."/>
            <person name="Probert I."/>
            <person name="Quesneville H."/>
            <person name="Raines C."/>
            <person name="Rensing S.A."/>
            <person name="Riano-Pachon D.M."/>
            <person name="Richier S."/>
            <person name="Rokitta S."/>
            <person name="Shiraiwa Y."/>
            <person name="Soanes D.M."/>
            <person name="van der Giezen M."/>
            <person name="Wahlund T.M."/>
            <person name="Williams B."/>
            <person name="Wilson W."/>
            <person name="Wolfe G."/>
            <person name="Wurch L.L."/>
        </authorList>
    </citation>
    <scope>NUCLEOTIDE SEQUENCE</scope>
</reference>
<dbReference type="EnsemblProtists" id="EOD11699">
    <property type="protein sequence ID" value="EOD11699"/>
    <property type="gene ID" value="EMIHUDRAFT_120287"/>
</dbReference>
<dbReference type="Proteomes" id="UP000013827">
    <property type="component" value="Unassembled WGS sequence"/>
</dbReference>
<dbReference type="GeneID" id="17257845"/>
<reference evidence="2" key="2">
    <citation type="submission" date="2024-10" db="UniProtKB">
        <authorList>
            <consortium name="EnsemblProtists"/>
        </authorList>
    </citation>
    <scope>IDENTIFICATION</scope>
</reference>
<dbReference type="PaxDb" id="2903-EOD11699"/>
<sequence>MALLVGTAAFALVSTAINISALPRCYDRPLEMTGAETDAEIERLAKASALFSKCTKECMVRQMQLGKGDAITWGLGKMTLLSGLAPTVEACESSFVANGMEVPWASDLAPWATGLPVGLALTELGLKCGEDARLKGCNVQTFATAELLVTALVLGVLQISLVMAVRAAGPRPRSLPRRRIDIDFAVLLMRTSYATADELDFMPMDEFQKRQFLLRQDDWEGYRQPLPPVKQGDISDPNYFDFMSYCQYATIAAGMRDGRVVFEELIDANGTSVVVARDPALPRDNARLPALLSLRVGDKILDAIAERYPGLAPTVELRPSRAALLEGVKALAQVFEYNNYLLSARLEPSERGFQLSAIAPATVWSQQVLSLRGDLVNDFEAKAIAAYLRRCAVDASYTTRYEGSEVVHIFVYA</sequence>
<name>A0A0D3IKB4_EMIH1</name>
<proteinExistence type="predicted"/>
<keyword evidence="1" id="KW-0732">Signal</keyword>
<dbReference type="KEGG" id="ehx:EMIHUDRAFT_120287"/>
<dbReference type="AlphaFoldDB" id="A0A0D3IKB4"/>
<dbReference type="eggNOG" id="ENOG502S59I">
    <property type="taxonomic scope" value="Eukaryota"/>
</dbReference>
<dbReference type="HOGENOM" id="CLU_666361_0_0_1"/>
<protein>
    <submittedName>
        <fullName evidence="2">Uncharacterized protein</fullName>
    </submittedName>
</protein>
<evidence type="ECO:0000256" key="1">
    <source>
        <dbReference type="SAM" id="SignalP"/>
    </source>
</evidence>
<dbReference type="RefSeq" id="XP_005764128.1">
    <property type="nucleotide sequence ID" value="XM_005764071.1"/>
</dbReference>
<dbReference type="STRING" id="2903.R1DSH8"/>
<keyword evidence="3" id="KW-1185">Reference proteome</keyword>
<evidence type="ECO:0000313" key="2">
    <source>
        <dbReference type="EnsemblProtists" id="EOD11699"/>
    </source>
</evidence>